<keyword evidence="4" id="KW-1185">Reference proteome</keyword>
<evidence type="ECO:0000313" key="4">
    <source>
        <dbReference type="Proteomes" id="UP000638570"/>
    </source>
</evidence>
<feature type="domain" description="UspA" evidence="2">
    <location>
        <begin position="193"/>
        <end position="262"/>
    </location>
</feature>
<proteinExistence type="inferred from homology"/>
<name>A0ABS1QMH6_9GAMM</name>
<evidence type="ECO:0000256" key="1">
    <source>
        <dbReference type="ARBA" id="ARBA00008791"/>
    </source>
</evidence>
<dbReference type="Gene3D" id="3.40.50.620">
    <property type="entry name" value="HUPs"/>
    <property type="match status" value="2"/>
</dbReference>
<comment type="similarity">
    <text evidence="1">Belongs to the universal stress protein A family.</text>
</comment>
<evidence type="ECO:0000259" key="2">
    <source>
        <dbReference type="Pfam" id="PF00582"/>
    </source>
</evidence>
<sequence>MFRHCVAGIDFSAGWDRVQARLRHMMALFGIRELTLVYADEPHRRAHKDTTGRTNRQLHLEQVAADLGRELGIAVHGHFVSGFAVPSILDTAKKKEADLIVVANRSHSRSREFFMGNVALNLARMSKLPLLIVPSDLGTVEDDAPLLLATDNSPASARARTCFAELLGADRKGLVMVVSNPDHQVAFEEVQAGEAVIASNANLDTRTVVGDPVEEICEAANDVKTPLIVLGKRGTNPIAELPLGSTAEGICRHATNPVLLVPS</sequence>
<dbReference type="Pfam" id="PF00582">
    <property type="entry name" value="Usp"/>
    <property type="match status" value="2"/>
</dbReference>
<dbReference type="PANTHER" id="PTHR46268">
    <property type="entry name" value="STRESS RESPONSE PROTEIN NHAX"/>
    <property type="match status" value="1"/>
</dbReference>
<comment type="caution">
    <text evidence="3">The sequence shown here is derived from an EMBL/GenBank/DDBJ whole genome shotgun (WGS) entry which is preliminary data.</text>
</comment>
<protein>
    <submittedName>
        <fullName evidence="3">Universal stress protein</fullName>
    </submittedName>
</protein>
<reference evidence="4" key="1">
    <citation type="submission" date="2021-01" db="EMBL/GenBank/DDBJ databases">
        <title>Genome public.</title>
        <authorList>
            <person name="Liu C."/>
            <person name="Sun Q."/>
        </authorList>
    </citation>
    <scope>NUCLEOTIDE SEQUENCE [LARGE SCALE GENOMIC DNA]</scope>
    <source>
        <strain evidence="4">CGMCC 1.18722</strain>
    </source>
</reference>
<evidence type="ECO:0000313" key="3">
    <source>
        <dbReference type="EMBL" id="MBL1376069.1"/>
    </source>
</evidence>
<dbReference type="CDD" id="cd00293">
    <property type="entry name" value="USP-like"/>
    <property type="match status" value="2"/>
</dbReference>
<dbReference type="PANTHER" id="PTHR46268:SF22">
    <property type="entry name" value="SENSOR PROTEIN KDPD-RELATED"/>
    <property type="match status" value="1"/>
</dbReference>
<feature type="domain" description="UspA" evidence="2">
    <location>
        <begin position="1"/>
        <end position="134"/>
    </location>
</feature>
<accession>A0ABS1QMH6</accession>
<organism evidence="3 4">
    <name type="scientific">Zobellella iuensis</name>
    <dbReference type="NCBI Taxonomy" id="2803811"/>
    <lineage>
        <taxon>Bacteria</taxon>
        <taxon>Pseudomonadati</taxon>
        <taxon>Pseudomonadota</taxon>
        <taxon>Gammaproteobacteria</taxon>
        <taxon>Aeromonadales</taxon>
        <taxon>Aeromonadaceae</taxon>
        <taxon>Zobellella</taxon>
    </lineage>
</organism>
<dbReference type="Proteomes" id="UP000638570">
    <property type="component" value="Unassembled WGS sequence"/>
</dbReference>
<dbReference type="SUPFAM" id="SSF52402">
    <property type="entry name" value="Adenine nucleotide alpha hydrolases-like"/>
    <property type="match status" value="2"/>
</dbReference>
<dbReference type="InterPro" id="IPR006016">
    <property type="entry name" value="UspA"/>
</dbReference>
<dbReference type="RefSeq" id="WP_202082044.1">
    <property type="nucleotide sequence ID" value="NZ_JAERTZ010000004.1"/>
</dbReference>
<gene>
    <name evidence="3" type="ORF">JKV55_01820</name>
</gene>
<dbReference type="EMBL" id="JAERTZ010000004">
    <property type="protein sequence ID" value="MBL1376069.1"/>
    <property type="molecule type" value="Genomic_DNA"/>
</dbReference>
<dbReference type="InterPro" id="IPR014729">
    <property type="entry name" value="Rossmann-like_a/b/a_fold"/>
</dbReference>
<dbReference type="PRINTS" id="PR01438">
    <property type="entry name" value="UNVRSLSTRESS"/>
</dbReference>
<dbReference type="InterPro" id="IPR006015">
    <property type="entry name" value="Universal_stress_UspA"/>
</dbReference>